<evidence type="ECO:0000313" key="3">
    <source>
        <dbReference type="Proteomes" id="UP000318864"/>
    </source>
</evidence>
<dbReference type="Proteomes" id="UP000318864">
    <property type="component" value="Unassembled WGS sequence"/>
</dbReference>
<feature type="region of interest" description="Disordered" evidence="1">
    <location>
        <begin position="1"/>
        <end position="22"/>
    </location>
</feature>
<sequence length="82" mass="9519">MDPNRLFPRDRQQRPADRPLEQLNSRLEATEHQLRRLHNTLQGIARESDITIGCPCDRCDRSYLLVADGKLICPHCGYQQSM</sequence>
<name>A0A4S3TIF0_9EURY</name>
<dbReference type="RefSeq" id="WP_141466154.1">
    <property type="nucleotide sequence ID" value="NZ_RBZW01000066.1"/>
</dbReference>
<protein>
    <submittedName>
        <fullName evidence="2">Uncharacterized protein</fullName>
    </submittedName>
</protein>
<keyword evidence="3" id="KW-1185">Reference proteome</keyword>
<dbReference type="OrthoDB" id="205571at2157"/>
<comment type="caution">
    <text evidence="2">The sequence shown here is derived from an EMBL/GenBank/DDBJ whole genome shotgun (WGS) entry which is preliminary data.</text>
</comment>
<feature type="compositionally biased region" description="Basic and acidic residues" evidence="1">
    <location>
        <begin position="7"/>
        <end position="20"/>
    </location>
</feature>
<dbReference type="AlphaFoldDB" id="A0A4S3TIF0"/>
<dbReference type="EMBL" id="RBZW01000066">
    <property type="protein sequence ID" value="THE63310.1"/>
    <property type="molecule type" value="Genomic_DNA"/>
</dbReference>
<proteinExistence type="predicted"/>
<organism evidence="2 3">
    <name type="scientific">Salinadaptatus halalkaliphilus</name>
    <dbReference type="NCBI Taxonomy" id="2419781"/>
    <lineage>
        <taxon>Archaea</taxon>
        <taxon>Methanobacteriati</taxon>
        <taxon>Methanobacteriota</taxon>
        <taxon>Stenosarchaea group</taxon>
        <taxon>Halobacteria</taxon>
        <taxon>Halobacteriales</taxon>
        <taxon>Natrialbaceae</taxon>
        <taxon>Salinadaptatus</taxon>
    </lineage>
</organism>
<accession>A0A4S3TIF0</accession>
<reference evidence="2 3" key="1">
    <citation type="submission" date="2018-10" db="EMBL/GenBank/DDBJ databases">
        <title>Natronolimnobius sp. XQ-INN 246 isolated from Inner Mongolia Autonomous Region of China.</title>
        <authorList>
            <person name="Xue Q."/>
        </authorList>
    </citation>
    <scope>NUCLEOTIDE SEQUENCE [LARGE SCALE GENOMIC DNA]</scope>
    <source>
        <strain evidence="2 3">XQ-INN 246</strain>
    </source>
</reference>
<evidence type="ECO:0000313" key="2">
    <source>
        <dbReference type="EMBL" id="THE63310.1"/>
    </source>
</evidence>
<gene>
    <name evidence="2" type="ORF">D8Y22_18570</name>
</gene>
<evidence type="ECO:0000256" key="1">
    <source>
        <dbReference type="SAM" id="MobiDB-lite"/>
    </source>
</evidence>